<keyword evidence="4" id="KW-0678">Repressor</keyword>
<evidence type="ECO:0000256" key="4">
    <source>
        <dbReference type="ARBA" id="ARBA00022491"/>
    </source>
</evidence>
<evidence type="ECO:0000256" key="1">
    <source>
        <dbReference type="ARBA" id="ARBA00004496"/>
    </source>
</evidence>
<feature type="binding site" evidence="9">
    <location>
        <position position="100"/>
    </location>
    <ligand>
        <name>Zn(2+)</name>
        <dbReference type="ChEBI" id="CHEBI:29105"/>
    </ligand>
</feature>
<dbReference type="GO" id="GO:1900376">
    <property type="term" value="P:regulation of secondary metabolite biosynthetic process"/>
    <property type="evidence" value="ECO:0007669"/>
    <property type="project" value="TreeGrafter"/>
</dbReference>
<keyword evidence="10" id="KW-0408">Iron</keyword>
<feature type="binding site" evidence="10">
    <location>
        <position position="91"/>
    </location>
    <ligand>
        <name>Fe cation</name>
        <dbReference type="ChEBI" id="CHEBI:24875"/>
    </ligand>
</feature>
<evidence type="ECO:0000256" key="9">
    <source>
        <dbReference type="PIRSR" id="PIRSR602481-1"/>
    </source>
</evidence>
<dbReference type="InterPro" id="IPR036388">
    <property type="entry name" value="WH-like_DNA-bd_sf"/>
</dbReference>
<sequence length="143" mass="16818">MPNKKDIIKTLKDKGYRCTNQREAILDVLLNNENHFISAEDIYIKTKKYYPKTNFSTVYRNLEVLDNLGVIHRTNTDGKKAMYEIICEDSHHHHIICKSCGKTEIVDFCPFLNIKEKFSNDGFKLTDHKFELYGYCEKCNEDN</sequence>
<dbReference type="SUPFAM" id="SSF46785">
    <property type="entry name" value="Winged helix' DNA-binding domain"/>
    <property type="match status" value="1"/>
</dbReference>
<dbReference type="GO" id="GO:0008270">
    <property type="term" value="F:zinc ion binding"/>
    <property type="evidence" value="ECO:0007669"/>
    <property type="project" value="TreeGrafter"/>
</dbReference>
<evidence type="ECO:0000256" key="3">
    <source>
        <dbReference type="ARBA" id="ARBA00022490"/>
    </source>
</evidence>
<accession>A0A942UTE3</accession>
<comment type="cofactor">
    <cofactor evidence="9">
        <name>Zn(2+)</name>
        <dbReference type="ChEBI" id="CHEBI:29105"/>
    </cofactor>
    <text evidence="9">Binds 1 zinc ion per subunit.</text>
</comment>
<evidence type="ECO:0000256" key="10">
    <source>
        <dbReference type="PIRSR" id="PIRSR602481-2"/>
    </source>
</evidence>
<protein>
    <submittedName>
        <fullName evidence="11">Transcriptional repressor</fullName>
    </submittedName>
</protein>
<gene>
    <name evidence="11" type="ORF">GOQ27_04095</name>
</gene>
<comment type="cofactor">
    <cofactor evidence="10">
        <name>Mn(2+)</name>
        <dbReference type="ChEBI" id="CHEBI:29035"/>
    </cofactor>
    <cofactor evidence="10">
        <name>Fe(2+)</name>
        <dbReference type="ChEBI" id="CHEBI:29033"/>
    </cofactor>
    <text evidence="10">Binds 1 Mn(2+) or Fe(2+) ion per subunit.</text>
</comment>
<dbReference type="PANTHER" id="PTHR33202:SF1">
    <property type="entry name" value="FERRIC UPTAKE REGULATION PROTEIN"/>
    <property type="match status" value="1"/>
</dbReference>
<keyword evidence="9" id="KW-0479">Metal-binding</keyword>
<feature type="binding site" evidence="9">
    <location>
        <position position="97"/>
    </location>
    <ligand>
        <name>Zn(2+)</name>
        <dbReference type="ChEBI" id="CHEBI:29105"/>
    </ligand>
</feature>
<dbReference type="GO" id="GO:0045892">
    <property type="term" value="P:negative regulation of DNA-templated transcription"/>
    <property type="evidence" value="ECO:0007669"/>
    <property type="project" value="TreeGrafter"/>
</dbReference>
<evidence type="ECO:0000256" key="6">
    <source>
        <dbReference type="ARBA" id="ARBA00023015"/>
    </source>
</evidence>
<dbReference type="InterPro" id="IPR043135">
    <property type="entry name" value="Fur_C"/>
</dbReference>
<comment type="subcellular location">
    <subcellularLocation>
        <location evidence="1">Cytoplasm</location>
    </subcellularLocation>
</comment>
<dbReference type="EMBL" id="WSFT01000019">
    <property type="protein sequence ID" value="MBS4537630.1"/>
    <property type="molecule type" value="Genomic_DNA"/>
</dbReference>
<dbReference type="InterPro" id="IPR036390">
    <property type="entry name" value="WH_DNA-bd_sf"/>
</dbReference>
<dbReference type="RefSeq" id="WP_203365553.1">
    <property type="nucleotide sequence ID" value="NZ_WSFT01000019.1"/>
</dbReference>
<comment type="similarity">
    <text evidence="2">Belongs to the Fur family.</text>
</comment>
<evidence type="ECO:0000256" key="7">
    <source>
        <dbReference type="ARBA" id="ARBA00023125"/>
    </source>
</evidence>
<dbReference type="Gene3D" id="1.10.10.10">
    <property type="entry name" value="Winged helix-like DNA-binding domain superfamily/Winged helix DNA-binding domain"/>
    <property type="match status" value="1"/>
</dbReference>
<evidence type="ECO:0000313" key="12">
    <source>
        <dbReference type="Proteomes" id="UP000724672"/>
    </source>
</evidence>
<dbReference type="Pfam" id="PF01475">
    <property type="entry name" value="FUR"/>
    <property type="match status" value="1"/>
</dbReference>
<name>A0A942UTE3_9FIRM</name>
<dbReference type="Gene3D" id="3.30.1490.190">
    <property type="match status" value="1"/>
</dbReference>
<feature type="binding site" evidence="9">
    <location>
        <position position="139"/>
    </location>
    <ligand>
        <name>Zn(2+)</name>
        <dbReference type="ChEBI" id="CHEBI:29105"/>
    </ligand>
</feature>
<evidence type="ECO:0000256" key="8">
    <source>
        <dbReference type="ARBA" id="ARBA00023163"/>
    </source>
</evidence>
<comment type="caution">
    <text evidence="11">The sequence shown here is derived from an EMBL/GenBank/DDBJ whole genome shotgun (WGS) entry which is preliminary data.</text>
</comment>
<dbReference type="AlphaFoldDB" id="A0A942UTE3"/>
<dbReference type="Proteomes" id="UP000724672">
    <property type="component" value="Unassembled WGS sequence"/>
</dbReference>
<dbReference type="InterPro" id="IPR002481">
    <property type="entry name" value="FUR"/>
</dbReference>
<dbReference type="GO" id="GO:0005737">
    <property type="term" value="C:cytoplasm"/>
    <property type="evidence" value="ECO:0007669"/>
    <property type="project" value="UniProtKB-SubCell"/>
</dbReference>
<evidence type="ECO:0000256" key="5">
    <source>
        <dbReference type="ARBA" id="ARBA00022833"/>
    </source>
</evidence>
<keyword evidence="3" id="KW-0963">Cytoplasm</keyword>
<dbReference type="CDD" id="cd07153">
    <property type="entry name" value="Fur_like"/>
    <property type="match status" value="1"/>
</dbReference>
<keyword evidence="5 9" id="KW-0862">Zinc</keyword>
<organism evidence="11 12">
    <name type="scientific">Anaeromonas frigoriresistens</name>
    <dbReference type="NCBI Taxonomy" id="2683708"/>
    <lineage>
        <taxon>Bacteria</taxon>
        <taxon>Bacillati</taxon>
        <taxon>Bacillota</taxon>
        <taxon>Tissierellia</taxon>
        <taxon>Tissierellales</taxon>
        <taxon>Thermohalobacteraceae</taxon>
        <taxon>Anaeromonas</taxon>
    </lineage>
</organism>
<keyword evidence="8" id="KW-0804">Transcription</keyword>
<reference evidence="11" key="1">
    <citation type="submission" date="2019-12" db="EMBL/GenBank/DDBJ databases">
        <title>Clostridiaceae gen. nov. sp. nov., isolated from sediment in Xinjiang, China.</title>
        <authorList>
            <person name="Zhang R."/>
        </authorList>
    </citation>
    <scope>NUCLEOTIDE SEQUENCE</scope>
    <source>
        <strain evidence="11">D2Q-11</strain>
    </source>
</reference>
<evidence type="ECO:0000256" key="2">
    <source>
        <dbReference type="ARBA" id="ARBA00007957"/>
    </source>
</evidence>
<evidence type="ECO:0000313" key="11">
    <source>
        <dbReference type="EMBL" id="MBS4537630.1"/>
    </source>
</evidence>
<proteinExistence type="inferred from homology"/>
<feature type="binding site" evidence="9">
    <location>
        <position position="136"/>
    </location>
    <ligand>
        <name>Zn(2+)</name>
        <dbReference type="ChEBI" id="CHEBI:29105"/>
    </ligand>
</feature>
<dbReference type="GO" id="GO:0003700">
    <property type="term" value="F:DNA-binding transcription factor activity"/>
    <property type="evidence" value="ECO:0007669"/>
    <property type="project" value="InterPro"/>
</dbReference>
<dbReference type="PANTHER" id="PTHR33202">
    <property type="entry name" value="ZINC UPTAKE REGULATION PROTEIN"/>
    <property type="match status" value="1"/>
</dbReference>
<keyword evidence="6" id="KW-0805">Transcription regulation</keyword>
<keyword evidence="7" id="KW-0238">DNA-binding</keyword>
<keyword evidence="12" id="KW-1185">Reference proteome</keyword>
<dbReference type="GO" id="GO:0000976">
    <property type="term" value="F:transcription cis-regulatory region binding"/>
    <property type="evidence" value="ECO:0007669"/>
    <property type="project" value="TreeGrafter"/>
</dbReference>
<feature type="binding site" evidence="10">
    <location>
        <position position="128"/>
    </location>
    <ligand>
        <name>Fe cation</name>
        <dbReference type="ChEBI" id="CHEBI:24875"/>
    </ligand>
</feature>